<keyword evidence="3" id="KW-1185">Reference proteome</keyword>
<dbReference type="OrthoDB" id="9788332at2"/>
<accession>A0A2S7IK11</accession>
<sequence length="146" mass="16095">MKHAHLWLKTLLVVGSTSFLATQAQTVQLTITNLKSTDGQILVAVFKDQQGFKVEKPVSRHRFPKSSLTNGTLKVSLDLPPGTYGLALVDDANKNGKMDKNMLGIPKEGVAFSNFYLSGMSKPTFNDFKFEVKGAPLSLDCKMRNF</sequence>
<feature type="chain" id="PRO_5015716195" description="DUF2141 domain-containing protein" evidence="1">
    <location>
        <begin position="25"/>
        <end position="146"/>
    </location>
</feature>
<dbReference type="AlphaFoldDB" id="A0A2S7IK11"/>
<dbReference type="Proteomes" id="UP000239590">
    <property type="component" value="Unassembled WGS sequence"/>
</dbReference>
<comment type="caution">
    <text evidence="2">The sequence shown here is derived from an EMBL/GenBank/DDBJ whole genome shotgun (WGS) entry which is preliminary data.</text>
</comment>
<protein>
    <recommendedName>
        <fullName evidence="4">DUF2141 domain-containing protein</fullName>
    </recommendedName>
</protein>
<dbReference type="EMBL" id="PTRA01000002">
    <property type="protein sequence ID" value="PQA56941.1"/>
    <property type="molecule type" value="Genomic_DNA"/>
</dbReference>
<proteinExistence type="predicted"/>
<dbReference type="Pfam" id="PF09912">
    <property type="entry name" value="DUF2141"/>
    <property type="match status" value="1"/>
</dbReference>
<gene>
    <name evidence="2" type="ORF">C5O19_16545</name>
</gene>
<dbReference type="InterPro" id="IPR018673">
    <property type="entry name" value="DUF2141"/>
</dbReference>
<evidence type="ECO:0008006" key="4">
    <source>
        <dbReference type="Google" id="ProtNLM"/>
    </source>
</evidence>
<name>A0A2S7IK11_9BACT</name>
<reference evidence="3" key="1">
    <citation type="submission" date="2018-02" db="EMBL/GenBank/DDBJ databases">
        <title>Genome sequencing of Solimonas sp. HR-BB.</title>
        <authorList>
            <person name="Lee Y."/>
            <person name="Jeon C.O."/>
        </authorList>
    </citation>
    <scope>NUCLEOTIDE SEQUENCE [LARGE SCALE GENOMIC DNA]</scope>
    <source>
        <strain evidence="3">HR-U</strain>
    </source>
</reference>
<organism evidence="2 3">
    <name type="scientific">Siphonobacter curvatus</name>
    <dbReference type="NCBI Taxonomy" id="2094562"/>
    <lineage>
        <taxon>Bacteria</taxon>
        <taxon>Pseudomonadati</taxon>
        <taxon>Bacteroidota</taxon>
        <taxon>Cytophagia</taxon>
        <taxon>Cytophagales</taxon>
        <taxon>Cytophagaceae</taxon>
        <taxon>Siphonobacter</taxon>
    </lineage>
</organism>
<evidence type="ECO:0000313" key="2">
    <source>
        <dbReference type="EMBL" id="PQA56941.1"/>
    </source>
</evidence>
<evidence type="ECO:0000313" key="3">
    <source>
        <dbReference type="Proteomes" id="UP000239590"/>
    </source>
</evidence>
<dbReference type="RefSeq" id="WP_104714516.1">
    <property type="nucleotide sequence ID" value="NZ_PTRA01000002.1"/>
</dbReference>
<evidence type="ECO:0000256" key="1">
    <source>
        <dbReference type="SAM" id="SignalP"/>
    </source>
</evidence>
<keyword evidence="1" id="KW-0732">Signal</keyword>
<feature type="signal peptide" evidence="1">
    <location>
        <begin position="1"/>
        <end position="24"/>
    </location>
</feature>